<evidence type="ECO:0000256" key="1">
    <source>
        <dbReference type="SAM" id="MobiDB-lite"/>
    </source>
</evidence>
<name>A0A5B9W213_9BACT</name>
<organism evidence="2 3">
    <name type="scientific">Aquisphaera giovannonii</name>
    <dbReference type="NCBI Taxonomy" id="406548"/>
    <lineage>
        <taxon>Bacteria</taxon>
        <taxon>Pseudomonadati</taxon>
        <taxon>Planctomycetota</taxon>
        <taxon>Planctomycetia</taxon>
        <taxon>Isosphaerales</taxon>
        <taxon>Isosphaeraceae</taxon>
        <taxon>Aquisphaera</taxon>
    </lineage>
</organism>
<sequence>MPVLHRQDDVSTGASDPDGSLLTLSGHVQRITGGGPKTLTITAFQTDFTLPSGSVAGLTSVTSSIFSDIPGGSTQSFQSWYNNTSPATPPAPFGIPAPLLVLPLAGTDALGGKATLGGLPGSSSFSLTSQIVLTIGGATGATCPDVVFGGKTQLNLQAVPEPSGVLLLAIGAPTALLVVRRVRHARGRAVA</sequence>
<keyword evidence="3" id="KW-1185">Reference proteome</keyword>
<dbReference type="KEGG" id="agv:OJF2_28340"/>
<evidence type="ECO:0008006" key="4">
    <source>
        <dbReference type="Google" id="ProtNLM"/>
    </source>
</evidence>
<dbReference type="Proteomes" id="UP000324233">
    <property type="component" value="Chromosome"/>
</dbReference>
<dbReference type="NCBIfam" id="TIGR02595">
    <property type="entry name" value="PEP_CTERM"/>
    <property type="match status" value="1"/>
</dbReference>
<evidence type="ECO:0000313" key="2">
    <source>
        <dbReference type="EMBL" id="QEH34299.1"/>
    </source>
</evidence>
<dbReference type="AlphaFoldDB" id="A0A5B9W213"/>
<feature type="region of interest" description="Disordered" evidence="1">
    <location>
        <begin position="1"/>
        <end position="21"/>
    </location>
</feature>
<dbReference type="EMBL" id="CP042997">
    <property type="protein sequence ID" value="QEH34299.1"/>
    <property type="molecule type" value="Genomic_DNA"/>
</dbReference>
<accession>A0A5B9W213</accession>
<proteinExistence type="predicted"/>
<dbReference type="InterPro" id="IPR013424">
    <property type="entry name" value="Ice-binding_C"/>
</dbReference>
<gene>
    <name evidence="2" type="ORF">OJF2_28340</name>
</gene>
<evidence type="ECO:0000313" key="3">
    <source>
        <dbReference type="Proteomes" id="UP000324233"/>
    </source>
</evidence>
<reference evidence="2 3" key="1">
    <citation type="submission" date="2019-08" db="EMBL/GenBank/DDBJ databases">
        <title>Deep-cultivation of Planctomycetes and their phenomic and genomic characterization uncovers novel biology.</title>
        <authorList>
            <person name="Wiegand S."/>
            <person name="Jogler M."/>
            <person name="Boedeker C."/>
            <person name="Pinto D."/>
            <person name="Vollmers J."/>
            <person name="Rivas-Marin E."/>
            <person name="Kohn T."/>
            <person name="Peeters S.H."/>
            <person name="Heuer A."/>
            <person name="Rast P."/>
            <person name="Oberbeckmann S."/>
            <person name="Bunk B."/>
            <person name="Jeske O."/>
            <person name="Meyerdierks A."/>
            <person name="Storesund J.E."/>
            <person name="Kallscheuer N."/>
            <person name="Luecker S."/>
            <person name="Lage O.M."/>
            <person name="Pohl T."/>
            <person name="Merkel B.J."/>
            <person name="Hornburger P."/>
            <person name="Mueller R.-W."/>
            <person name="Bruemmer F."/>
            <person name="Labrenz M."/>
            <person name="Spormann A.M."/>
            <person name="Op den Camp H."/>
            <person name="Overmann J."/>
            <person name="Amann R."/>
            <person name="Jetten M.S.M."/>
            <person name="Mascher T."/>
            <person name="Medema M.H."/>
            <person name="Devos D.P."/>
            <person name="Kaster A.-K."/>
            <person name="Ovreas L."/>
            <person name="Rohde M."/>
            <person name="Galperin M.Y."/>
            <person name="Jogler C."/>
        </authorList>
    </citation>
    <scope>NUCLEOTIDE SEQUENCE [LARGE SCALE GENOMIC DNA]</scope>
    <source>
        <strain evidence="2 3">OJF2</strain>
    </source>
</reference>
<protein>
    <recommendedName>
        <fullName evidence="4">PEP-CTERM protein-sorting domain-containing protein</fullName>
    </recommendedName>
</protein>